<feature type="non-terminal residue" evidence="2">
    <location>
        <position position="128"/>
    </location>
</feature>
<feature type="region of interest" description="Disordered" evidence="1">
    <location>
        <begin position="1"/>
        <end position="50"/>
    </location>
</feature>
<dbReference type="EMBL" id="CADCTK010000396">
    <property type="protein sequence ID" value="CAA9247681.1"/>
    <property type="molecule type" value="Genomic_DNA"/>
</dbReference>
<sequence>GGLAGAGHRASGQTGSAAARRGGGASAGTRHGRAGAAADHPDARGRGVEHGLHRAAECHLPCSLGGVGAPDAGHGAARAAAARRDVPDRHALQLLHLSRQPHAGHGPADGSDGGGYHPECVKPHETDL</sequence>
<feature type="compositionally biased region" description="Basic and acidic residues" evidence="1">
    <location>
        <begin position="39"/>
        <end position="50"/>
    </location>
</feature>
<evidence type="ECO:0000313" key="2">
    <source>
        <dbReference type="EMBL" id="CAA9247681.1"/>
    </source>
</evidence>
<proteinExistence type="predicted"/>
<reference evidence="2" key="1">
    <citation type="submission" date="2020-02" db="EMBL/GenBank/DDBJ databases">
        <authorList>
            <person name="Meier V. D."/>
        </authorList>
    </citation>
    <scope>NUCLEOTIDE SEQUENCE</scope>
    <source>
        <strain evidence="2">AVDCRST_MAG26</strain>
    </source>
</reference>
<protein>
    <submittedName>
        <fullName evidence="2">Uncharacterized protein</fullName>
    </submittedName>
</protein>
<name>A0A6J4IBD3_9CHLR</name>
<evidence type="ECO:0000256" key="1">
    <source>
        <dbReference type="SAM" id="MobiDB-lite"/>
    </source>
</evidence>
<feature type="compositionally biased region" description="Basic and acidic residues" evidence="1">
    <location>
        <begin position="119"/>
        <end position="128"/>
    </location>
</feature>
<gene>
    <name evidence="2" type="ORF">AVDCRST_MAG26-1748</name>
</gene>
<feature type="compositionally biased region" description="Low complexity" evidence="1">
    <location>
        <begin position="9"/>
        <end position="20"/>
    </location>
</feature>
<organism evidence="2">
    <name type="scientific">uncultured Chloroflexia bacterium</name>
    <dbReference type="NCBI Taxonomy" id="1672391"/>
    <lineage>
        <taxon>Bacteria</taxon>
        <taxon>Bacillati</taxon>
        <taxon>Chloroflexota</taxon>
        <taxon>Chloroflexia</taxon>
        <taxon>environmental samples</taxon>
    </lineage>
</organism>
<feature type="region of interest" description="Disordered" evidence="1">
    <location>
        <begin position="97"/>
        <end position="128"/>
    </location>
</feature>
<feature type="non-terminal residue" evidence="2">
    <location>
        <position position="1"/>
    </location>
</feature>
<dbReference type="AlphaFoldDB" id="A0A6J4IBD3"/>
<accession>A0A6J4IBD3</accession>